<dbReference type="Proteomes" id="UP000825483">
    <property type="component" value="Unassembled WGS sequence"/>
</dbReference>
<dbReference type="AlphaFoldDB" id="A0A9R1CBE3"/>
<sequence>MINKKQIISTFILILGSLQLMSQTTIRGDVTDNSGKPLPYAIIAYNMQNDSSESKFAEADSTGKFYLTVRTMPIIVHVSYLSYATSTVVCKDNKDLHISLIPDSLTLDEVVVKGQRPKLKLTEGGIQVNVTGTALEKLGNAEDVLLHMPMIRKKGDEIDVFGKGAPTIYINGIEMRSDKELQQLKSTDIKDINLVLNPGSQYDATSTSVILINTIRKKDPGLSVDISGAYGKGRKHKDKAEMEANVNYTFNNLNLFGSMWVNNEGALQDADIIQKANSNNSAYTESIFMNNRNRNRNGHIMAGFNYMGDSSNGGMKYYLYVPMRNSISSMFNNDITVENTDYDQLMNLTEGRTHPKVGHRVSSYYNLNFGKSNLKMDADFMHTGYDTSNDIKEQSKANSDRHLTTTNSVRNTLFAFKMSLSVPILGGKYNIGTEDTYTKRKDIYEEKLGYVPTANGRFRQTSLAFFTGYTYDFDFLSLSASIRYENVNYTYEDAAKTHKVFNNFFPSISVDASIGQVGLNLSYTSKIARPSYRQLSNDVQYASMYSLMTGNPLLENTTIDDLSLIMGWNFIQFVLDYSSRHHDIIYYSYPMSGNQYVLMTTYKNIPRVSVLAPTLVVSPQIGIWNPEITIGLMKQWLKRTEYLTGKFEKPIWNFELSNNFKTSSGWLAVIDFNCQTKGNSQNAYINKNVYDLSLNFSKSLCKDKVNIKFAVDDILNHNNDASTLYCPNVKLSESNRYFGRCATVTIRYTFNRQESKYKGTGAGSGEMNRL</sequence>
<name>A0A9R1CBE3_9BACT</name>
<accession>A0A9R1CBE3</accession>
<organism evidence="2 3">
    <name type="scientific">Prevotella lacticifex</name>
    <dbReference type="NCBI Taxonomy" id="2854755"/>
    <lineage>
        <taxon>Bacteria</taxon>
        <taxon>Pseudomonadati</taxon>
        <taxon>Bacteroidota</taxon>
        <taxon>Bacteroidia</taxon>
        <taxon>Bacteroidales</taxon>
        <taxon>Prevotellaceae</taxon>
        <taxon>Prevotella</taxon>
    </lineage>
</organism>
<dbReference type="Pfam" id="PF13715">
    <property type="entry name" value="CarbopepD_reg_2"/>
    <property type="match status" value="1"/>
</dbReference>
<dbReference type="RefSeq" id="WP_223925507.1">
    <property type="nucleotide sequence ID" value="NZ_BPTU01000001.1"/>
</dbReference>
<dbReference type="SUPFAM" id="SSF56935">
    <property type="entry name" value="Porins"/>
    <property type="match status" value="1"/>
</dbReference>
<evidence type="ECO:0000259" key="1">
    <source>
        <dbReference type="Pfam" id="PF14905"/>
    </source>
</evidence>
<keyword evidence="3" id="KW-1185">Reference proteome</keyword>
<proteinExistence type="predicted"/>
<evidence type="ECO:0000313" key="2">
    <source>
        <dbReference type="EMBL" id="GJG59432.1"/>
    </source>
</evidence>
<dbReference type="Pfam" id="PF14905">
    <property type="entry name" value="OMP_b-brl_3"/>
    <property type="match status" value="1"/>
</dbReference>
<dbReference type="EMBL" id="BPUB01000002">
    <property type="protein sequence ID" value="GJG59432.1"/>
    <property type="molecule type" value="Genomic_DNA"/>
</dbReference>
<dbReference type="InterPro" id="IPR008969">
    <property type="entry name" value="CarboxyPept-like_regulatory"/>
</dbReference>
<dbReference type="GeneID" id="72466527"/>
<evidence type="ECO:0000313" key="3">
    <source>
        <dbReference type="Proteomes" id="UP000825483"/>
    </source>
</evidence>
<dbReference type="InterPro" id="IPR041700">
    <property type="entry name" value="OMP_b-brl_3"/>
</dbReference>
<protein>
    <recommendedName>
        <fullName evidence="1">Outer membrane protein beta-barrel domain-containing protein</fullName>
    </recommendedName>
</protein>
<reference evidence="2" key="1">
    <citation type="journal article" date="2022" name="Int. J. Syst. Evol. Microbiol.">
        <title>Prevotella lacticifex sp. nov., isolated from the rumen of cows.</title>
        <authorList>
            <person name="Shinkai T."/>
            <person name="Ikeyama N."/>
            <person name="Kumagai M."/>
            <person name="Ohmori H."/>
            <person name="Sakamoto M."/>
            <person name="Ohkuma M."/>
            <person name="Mitsumori M."/>
        </authorList>
    </citation>
    <scope>NUCLEOTIDE SEQUENCE</scope>
    <source>
        <strain evidence="2">R5076</strain>
    </source>
</reference>
<comment type="caution">
    <text evidence="2">The sequence shown here is derived from an EMBL/GenBank/DDBJ whole genome shotgun (WGS) entry which is preliminary data.</text>
</comment>
<dbReference type="SUPFAM" id="SSF49464">
    <property type="entry name" value="Carboxypeptidase regulatory domain-like"/>
    <property type="match status" value="1"/>
</dbReference>
<gene>
    <name evidence="2" type="ORF">PRLR5076_22830</name>
</gene>
<feature type="domain" description="Outer membrane protein beta-barrel" evidence="1">
    <location>
        <begin position="371"/>
        <end position="748"/>
    </location>
</feature>